<feature type="binding site" evidence="3">
    <location>
        <position position="243"/>
    </location>
    <ligand>
        <name>3-dehydroquinate</name>
        <dbReference type="ChEBI" id="CHEBI:32364"/>
    </ligand>
</feature>
<dbReference type="InterPro" id="IPR018508">
    <property type="entry name" value="3-dehydroquinate_DH_AS"/>
</dbReference>
<dbReference type="EMBL" id="JABACJ020000002">
    <property type="protein sequence ID" value="MBU3874886.1"/>
    <property type="molecule type" value="Genomic_DNA"/>
</dbReference>
<keyword evidence="1 3" id="KW-0456">Lyase</keyword>
<comment type="similarity">
    <text evidence="3">Belongs to the type-I 3-dehydroquinase family.</text>
</comment>
<feature type="binding site" evidence="3">
    <location>
        <begin position="59"/>
        <end position="61"/>
    </location>
    <ligand>
        <name>3-dehydroquinate</name>
        <dbReference type="ChEBI" id="CHEBI:32364"/>
    </ligand>
</feature>
<feature type="binding site" evidence="3">
    <location>
        <position position="247"/>
    </location>
    <ligand>
        <name>3-dehydroquinate</name>
        <dbReference type="ChEBI" id="CHEBI:32364"/>
    </ligand>
</feature>
<evidence type="ECO:0000256" key="2">
    <source>
        <dbReference type="ARBA" id="ARBA00023270"/>
    </source>
</evidence>
<comment type="caution">
    <text evidence="4">The sequence shown here is derived from an EMBL/GenBank/DDBJ whole genome shotgun (WGS) entry which is preliminary data.</text>
</comment>
<feature type="binding site" evidence="3">
    <location>
        <position position="224"/>
    </location>
    <ligand>
        <name>3-dehydroquinate</name>
        <dbReference type="ChEBI" id="CHEBI:32364"/>
    </ligand>
</feature>
<dbReference type="InterPro" id="IPR001381">
    <property type="entry name" value="DHquinase_I"/>
</dbReference>
<evidence type="ECO:0000313" key="5">
    <source>
        <dbReference type="Proteomes" id="UP000723714"/>
    </source>
</evidence>
<keyword evidence="2 3" id="KW-0704">Schiff base</keyword>
<comment type="caution">
    <text evidence="3">Lacks conserved residue(s) required for the propagation of feature annotation.</text>
</comment>
<keyword evidence="3" id="KW-0028">Amino-acid biosynthesis</keyword>
<comment type="function">
    <text evidence="3">Involved in the third step of the chorismate pathway, which leads to the biosynthesis of aromatic amino acids. Catalyzes the cis-dehydration of 3-dehydroquinate (DHQ) and introduces the first double bond of the aromatic ring to yield 3-dehydroshikimate.</text>
</comment>
<feature type="binding site" evidence="3">
    <location>
        <position position="95"/>
    </location>
    <ligand>
        <name>3-dehydroquinate</name>
        <dbReference type="ChEBI" id="CHEBI:32364"/>
    </ligand>
</feature>
<keyword evidence="5" id="KW-1185">Reference proteome</keyword>
<dbReference type="HAMAP" id="MF_00214">
    <property type="entry name" value="AroD"/>
    <property type="match status" value="1"/>
</dbReference>
<dbReference type="EC" id="4.2.1.10" evidence="3"/>
<evidence type="ECO:0000313" key="4">
    <source>
        <dbReference type="EMBL" id="MBU3874886.1"/>
    </source>
</evidence>
<comment type="catalytic activity">
    <reaction evidence="3">
        <text>3-dehydroquinate = 3-dehydroshikimate + H2O</text>
        <dbReference type="Rhea" id="RHEA:21096"/>
        <dbReference type="ChEBI" id="CHEBI:15377"/>
        <dbReference type="ChEBI" id="CHEBI:16630"/>
        <dbReference type="ChEBI" id="CHEBI:32364"/>
        <dbReference type="EC" id="4.2.1.10"/>
    </reaction>
</comment>
<name>A0ABS6D0X9_9FIRM</name>
<evidence type="ECO:0000256" key="3">
    <source>
        <dbReference type="HAMAP-Rule" id="MF_00214"/>
    </source>
</evidence>
<comment type="pathway">
    <text evidence="3">Metabolic intermediate biosynthesis; chorismate biosynthesis; chorismate from D-erythrose 4-phosphate and phosphoenolpyruvate: step 3/7.</text>
</comment>
<dbReference type="NCBIfam" id="TIGR01093">
    <property type="entry name" value="aroD"/>
    <property type="match status" value="1"/>
</dbReference>
<comment type="subunit">
    <text evidence="3">Homodimer.</text>
</comment>
<dbReference type="InterPro" id="IPR050146">
    <property type="entry name" value="Type-I_3-dehydroquinase"/>
</dbReference>
<gene>
    <name evidence="3 4" type="primary">aroD</name>
    <name evidence="4" type="ORF">HGO97_003540</name>
</gene>
<dbReference type="CDD" id="cd00502">
    <property type="entry name" value="DHQase_I"/>
    <property type="match status" value="1"/>
</dbReference>
<keyword evidence="3" id="KW-0057">Aromatic amino acid biosynthesis</keyword>
<evidence type="ECO:0000256" key="1">
    <source>
        <dbReference type="ARBA" id="ARBA00023239"/>
    </source>
</evidence>
<dbReference type="Proteomes" id="UP000723714">
    <property type="component" value="Unassembled WGS sequence"/>
</dbReference>
<accession>A0ABS6D0X9</accession>
<organism evidence="4 5">
    <name type="scientific">Faecalicatena faecalis</name>
    <dbReference type="NCBI Taxonomy" id="2726362"/>
    <lineage>
        <taxon>Bacteria</taxon>
        <taxon>Bacillati</taxon>
        <taxon>Bacillota</taxon>
        <taxon>Clostridia</taxon>
        <taxon>Lachnospirales</taxon>
        <taxon>Lachnospiraceae</taxon>
        <taxon>Faecalicatena</taxon>
    </lineage>
</organism>
<dbReference type="PANTHER" id="PTHR43699:SF1">
    <property type="entry name" value="3-DEHYDROQUINATE DEHYDRATASE"/>
    <property type="match status" value="1"/>
</dbReference>
<reference evidence="4 5" key="1">
    <citation type="submission" date="2021-06" db="EMBL/GenBank/DDBJ databases">
        <title>Faecalicatena sp. nov. isolated from porcine feces.</title>
        <authorList>
            <person name="Oh B.S."/>
            <person name="Lee J.H."/>
        </authorList>
    </citation>
    <scope>NUCLEOTIDE SEQUENCE [LARGE SCALE GENOMIC DNA]</scope>
    <source>
        <strain evidence="4 5">AGMB00832</strain>
    </source>
</reference>
<dbReference type="PANTHER" id="PTHR43699">
    <property type="entry name" value="3-DEHYDROQUINATE DEHYDRATASE"/>
    <property type="match status" value="1"/>
</dbReference>
<protein>
    <recommendedName>
        <fullName evidence="3">3-dehydroquinate dehydratase</fullName>
        <shortName evidence="3">3-dehydroquinase</shortName>
        <ecNumber evidence="3">4.2.1.10</ecNumber>
    </recommendedName>
    <alternativeName>
        <fullName evidence="3">Type I DHQase</fullName>
    </alternativeName>
    <alternativeName>
        <fullName evidence="3">Type I dehydroquinase</fullName>
        <shortName evidence="3">DHQ1</shortName>
    </alternativeName>
</protein>
<dbReference type="GO" id="GO:0003855">
    <property type="term" value="F:3-dehydroquinate dehydratase activity"/>
    <property type="evidence" value="ECO:0007669"/>
    <property type="project" value="UniProtKB-EC"/>
</dbReference>
<proteinExistence type="inferred from homology"/>
<feature type="active site" description="Schiff-base intermediate with substrate" evidence="3">
    <location>
        <position position="181"/>
    </location>
</feature>
<sequence length="266" mass="29960">MTEPKLHKQEVSMRKTIKIRNMELGAGRPKVCVPITAIEEEEILREARLAVEAKADLVEWRADFFAEADDMEKTVRLGSRLRDVMGSRPILFTYRTEGSGHSMELEKYIELNQRMADAGDVDLLDIELFMGDEVCQKFCEYAHERNKTVIISNHDFDKTPNDQEIVERMCKMRKLGADVPKVAVMPRNAEDVLTLLSATNQYANAHADGPLITMSMGWLGQLSRISGEIFGSALTFGSTTRTSAPGQLDIADLKYVLDVLHRPENV</sequence>
<dbReference type="Pfam" id="PF01487">
    <property type="entry name" value="DHquinase_I"/>
    <property type="match status" value="1"/>
</dbReference>
<feature type="active site" description="Proton donor/acceptor" evidence="3">
    <location>
        <position position="154"/>
    </location>
</feature>
<dbReference type="PROSITE" id="PS01028">
    <property type="entry name" value="DEHYDROQUINASE_I"/>
    <property type="match status" value="1"/>
</dbReference>